<reference evidence="1 2" key="1">
    <citation type="submission" date="2018-11" db="EMBL/GenBank/DDBJ databases">
        <title>Complete genome sequence of Paenibacillus baekrokdamisoli strain KCTC 33723.</title>
        <authorList>
            <person name="Kang S.W."/>
            <person name="Lee K.C."/>
            <person name="Kim K.K."/>
            <person name="Kim J.S."/>
            <person name="Kim D.S."/>
            <person name="Ko S.H."/>
            <person name="Yang S.H."/>
            <person name="Lee J.S."/>
        </authorList>
    </citation>
    <scope>NUCLEOTIDE SEQUENCE [LARGE SCALE GENOMIC DNA]</scope>
    <source>
        <strain evidence="1 2">KCTC 33723</strain>
    </source>
</reference>
<sequence>MENILDIAHTLVNHIRTNYPDDIALIGYYGSQAQGTATKRSDLDFFFIPATSKGYHASIQFVLNDISFDFWPISWERAERMAAFEDSFTTIIADCKILYVRSDDDQTRFLKLRDTITEMPQHGLKLMERAEAKLRDAYVHLYKMSRSDNPENITFYRNEAHEVLTNVLDSLALLNRTYFTKGWGKNSEQIMSFPLKPSRLEELLETIMYAQLSKEIREACEQLAQDTLDLLLQQKETYSTGPSYPDRMKGFYEEIKGTLDKILTACETNDYHSAFFVSIGVQDLTARFLYYTEKGHWPNSLDPSLDYQSCYNRTGLPNLAALLDPNNLAPLQEAVERLDHLLENHLRRQGVDINRFENMTQFEAFLKSH</sequence>
<dbReference type="Gene3D" id="1.20.120.330">
    <property type="entry name" value="Nucleotidyltransferases domain 2"/>
    <property type="match status" value="1"/>
</dbReference>
<name>A0A3G9JES4_9BACL</name>
<organism evidence="1 2">
    <name type="scientific">Paenibacillus baekrokdamisoli</name>
    <dbReference type="NCBI Taxonomy" id="1712516"/>
    <lineage>
        <taxon>Bacteria</taxon>
        <taxon>Bacillati</taxon>
        <taxon>Bacillota</taxon>
        <taxon>Bacilli</taxon>
        <taxon>Bacillales</taxon>
        <taxon>Paenibacillaceae</taxon>
        <taxon>Paenibacillus</taxon>
    </lineage>
</organism>
<dbReference type="OrthoDB" id="9791330at2"/>
<dbReference type="Gene3D" id="3.30.460.10">
    <property type="entry name" value="Beta Polymerase, domain 2"/>
    <property type="match status" value="1"/>
</dbReference>
<dbReference type="RefSeq" id="WP_125664593.1">
    <property type="nucleotide sequence ID" value="NZ_AP019308.1"/>
</dbReference>
<dbReference type="KEGG" id="pbk:Back11_57560"/>
<dbReference type="Proteomes" id="UP000275368">
    <property type="component" value="Chromosome"/>
</dbReference>
<dbReference type="SUPFAM" id="SSF81301">
    <property type="entry name" value="Nucleotidyltransferase"/>
    <property type="match status" value="1"/>
</dbReference>
<dbReference type="InterPro" id="IPR043519">
    <property type="entry name" value="NT_sf"/>
</dbReference>
<accession>A0A3G9JES4</accession>
<dbReference type="CDD" id="cd05403">
    <property type="entry name" value="NT_KNTase_like"/>
    <property type="match status" value="1"/>
</dbReference>
<keyword evidence="2" id="KW-1185">Reference proteome</keyword>
<proteinExistence type="predicted"/>
<evidence type="ECO:0000313" key="1">
    <source>
        <dbReference type="EMBL" id="BBH24411.1"/>
    </source>
</evidence>
<gene>
    <name evidence="1" type="ORF">Back11_57560</name>
</gene>
<dbReference type="AlphaFoldDB" id="A0A3G9JES4"/>
<evidence type="ECO:0000313" key="2">
    <source>
        <dbReference type="Proteomes" id="UP000275368"/>
    </source>
</evidence>
<dbReference type="EMBL" id="AP019308">
    <property type="protein sequence ID" value="BBH24411.1"/>
    <property type="molecule type" value="Genomic_DNA"/>
</dbReference>
<protein>
    <submittedName>
        <fullName evidence="1">Uncharacterized protein</fullName>
    </submittedName>
</protein>